<dbReference type="EMBL" id="KB644412">
    <property type="protein sequence ID" value="EPS30183.1"/>
    <property type="molecule type" value="Genomic_DNA"/>
</dbReference>
<dbReference type="PhylomeDB" id="S8AVB4"/>
<reference evidence="2 3" key="1">
    <citation type="journal article" date="2013" name="PLoS ONE">
        <title>Genomic and secretomic analyses reveal unique features of the lignocellulolytic enzyme system of Penicillium decumbens.</title>
        <authorList>
            <person name="Liu G."/>
            <person name="Zhang L."/>
            <person name="Wei X."/>
            <person name="Zou G."/>
            <person name="Qin Y."/>
            <person name="Ma L."/>
            <person name="Li J."/>
            <person name="Zheng H."/>
            <person name="Wang S."/>
            <person name="Wang C."/>
            <person name="Xun L."/>
            <person name="Zhao G.-P."/>
            <person name="Zhou Z."/>
            <person name="Qu Y."/>
        </authorList>
    </citation>
    <scope>NUCLEOTIDE SEQUENCE [LARGE SCALE GENOMIC DNA]</scope>
    <source>
        <strain evidence="3">114-2 / CGMCC 5302</strain>
    </source>
</reference>
<name>S8AVB4_PENO1</name>
<accession>S8AVB4</accession>
<evidence type="ECO:0000313" key="3">
    <source>
        <dbReference type="Proteomes" id="UP000019376"/>
    </source>
</evidence>
<keyword evidence="3" id="KW-1185">Reference proteome</keyword>
<feature type="region of interest" description="Disordered" evidence="1">
    <location>
        <begin position="47"/>
        <end position="75"/>
    </location>
</feature>
<protein>
    <submittedName>
        <fullName evidence="2">Uncharacterized protein</fullName>
    </submittedName>
</protein>
<dbReference type="eggNOG" id="ENOG502S27H">
    <property type="taxonomic scope" value="Eukaryota"/>
</dbReference>
<feature type="region of interest" description="Disordered" evidence="1">
    <location>
        <begin position="812"/>
        <end position="831"/>
    </location>
</feature>
<feature type="region of interest" description="Disordered" evidence="1">
    <location>
        <begin position="864"/>
        <end position="937"/>
    </location>
</feature>
<evidence type="ECO:0000313" key="2">
    <source>
        <dbReference type="EMBL" id="EPS30183.1"/>
    </source>
</evidence>
<feature type="compositionally biased region" description="Low complexity" evidence="1">
    <location>
        <begin position="158"/>
        <end position="171"/>
    </location>
</feature>
<feature type="compositionally biased region" description="Acidic residues" evidence="1">
    <location>
        <begin position="926"/>
        <end position="937"/>
    </location>
</feature>
<feature type="compositionally biased region" description="Basic residues" evidence="1">
    <location>
        <begin position="890"/>
        <end position="902"/>
    </location>
</feature>
<proteinExistence type="predicted"/>
<feature type="compositionally biased region" description="Polar residues" evidence="1">
    <location>
        <begin position="48"/>
        <end position="57"/>
    </location>
</feature>
<feature type="compositionally biased region" description="Polar residues" evidence="1">
    <location>
        <begin position="864"/>
        <end position="873"/>
    </location>
</feature>
<feature type="region of interest" description="Disordered" evidence="1">
    <location>
        <begin position="438"/>
        <end position="462"/>
    </location>
</feature>
<dbReference type="Proteomes" id="UP000019376">
    <property type="component" value="Unassembled WGS sequence"/>
</dbReference>
<organism evidence="2 3">
    <name type="scientific">Penicillium oxalicum (strain 114-2 / CGMCC 5302)</name>
    <name type="common">Penicillium decumbens</name>
    <dbReference type="NCBI Taxonomy" id="933388"/>
    <lineage>
        <taxon>Eukaryota</taxon>
        <taxon>Fungi</taxon>
        <taxon>Dikarya</taxon>
        <taxon>Ascomycota</taxon>
        <taxon>Pezizomycotina</taxon>
        <taxon>Eurotiomycetes</taxon>
        <taxon>Eurotiomycetidae</taxon>
        <taxon>Eurotiales</taxon>
        <taxon>Aspergillaceae</taxon>
        <taxon>Penicillium</taxon>
    </lineage>
</organism>
<sequence>MDEVKPTARWANRTLRPLVSVYRRLEKHHETLAIIASDLRALEREANVHTQTQSSSMAAKAQDWDLGSDADQDDPVWVPGKKPDLRRLRHRYSTRNEINGRKRRARHSIHSPEVTRILPGAIDLATPVISGKQWEAPMSVRAKVPSAEAKSCKKSERSSFLSRRSNSFHRSASGHGSSGESVDTELAGIVQNFEHVFGNFLRNTCVGGSTYMSAYRTRCGTRSLMATAIRRLPAFIQREQDIQDEQDVNADEDMCDAYFTELESFYAPHGQGWKPLREAVRAQGIFYVSNMIRNNWLTDAIVGALIERCQILFPDVSESLLSIFLSTLTSYPHPSSLNTTGSTTSDDSNELGDPLRVLRRYKSVDPSRPSYLFHELANVLTRGVLPAEWMATKSWTMWMTRATISFSSENEDCAAASRLIEAVLLSAADILPVAHLDPAVGEDHGDRSDPAHERQTRHSSLSTKVQKISPLRKCPLPVEDALNNQVTSLLAAICGMHIARSRDTIDPIGPESTKAGQTIICLRAMLDKAIEVQPLSHVASLPSYQLLRRGSMLLADYLVYCNDLILQRDCQRGLLTTDTVDLYCEMLAARSELVKELASFCRQVFRCFGRSTETASARKGGEIRRMISQLSSMSASSALTTLLGRVAIEAAMEFAENTGEPDDHVWAIEVQEKVLARLAGKTSRPGSWQPGFEKGCYRWEESIGEWIARTPAVKVHVPPVAVKGSFQPSARPMVNMPCLEDRSSQASVRDSDSVTVPETPSSSFTSPPSASMKRTCEEMMSSPLPVTKRPRAAPVIVNDAERNYRRRSGYSRTTLVSKSPPVEQASPRPRRRILHDGPSRLINRNERYAAKTPNTKVEVVIFNNQGPKSSSTERGLPLSPEPDLEVVDKRPHRAVARRRSTRSRLSVIPDPHAQVPRRRSMVIPCSDEDSDDELSFL</sequence>
<feature type="region of interest" description="Disordered" evidence="1">
    <location>
        <begin position="144"/>
        <end position="181"/>
    </location>
</feature>
<evidence type="ECO:0000256" key="1">
    <source>
        <dbReference type="SAM" id="MobiDB-lite"/>
    </source>
</evidence>
<dbReference type="OrthoDB" id="4159838at2759"/>
<feature type="compositionally biased region" description="Low complexity" evidence="1">
    <location>
        <begin position="753"/>
        <end position="771"/>
    </location>
</feature>
<dbReference type="HOGENOM" id="CLU_011198_0_0_1"/>
<dbReference type="STRING" id="933388.S8AVB4"/>
<gene>
    <name evidence="2" type="ORF">PDE_05133</name>
</gene>
<feature type="region of interest" description="Disordered" evidence="1">
    <location>
        <begin position="740"/>
        <end position="774"/>
    </location>
</feature>
<dbReference type="AlphaFoldDB" id="S8AVB4"/>
<feature type="compositionally biased region" description="Basic and acidic residues" evidence="1">
    <location>
        <begin position="441"/>
        <end position="456"/>
    </location>
</feature>